<dbReference type="EMBL" id="CAFZ01000097">
    <property type="protein sequence ID" value="CCA70852.1"/>
    <property type="molecule type" value="Genomic_DNA"/>
</dbReference>
<dbReference type="HOGENOM" id="CLU_2543411_0_0_1"/>
<organism evidence="1 2">
    <name type="scientific">Serendipita indica (strain DSM 11827)</name>
    <name type="common">Root endophyte fungus</name>
    <name type="synonym">Piriformospora indica</name>
    <dbReference type="NCBI Taxonomy" id="1109443"/>
    <lineage>
        <taxon>Eukaryota</taxon>
        <taxon>Fungi</taxon>
        <taxon>Dikarya</taxon>
        <taxon>Basidiomycota</taxon>
        <taxon>Agaricomycotina</taxon>
        <taxon>Agaricomycetes</taxon>
        <taxon>Sebacinales</taxon>
        <taxon>Serendipitaceae</taxon>
        <taxon>Serendipita</taxon>
    </lineage>
</organism>
<gene>
    <name evidence="1" type="ORF">PIIN_04787</name>
</gene>
<keyword evidence="2" id="KW-1185">Reference proteome</keyword>
<sequence length="83" mass="9843">MHSDYEFRDTREWVARGINAPPFKDCQQAFFTNYGVWMGDSKVAFRWGGSNNPARESRAERNDEERLHVSRYLNYMDSPDSQF</sequence>
<evidence type="ECO:0000313" key="1">
    <source>
        <dbReference type="EMBL" id="CCA70852.1"/>
    </source>
</evidence>
<protein>
    <submittedName>
        <fullName evidence="1">Uncharacterized protein</fullName>
    </submittedName>
</protein>
<comment type="caution">
    <text evidence="1">The sequence shown here is derived from an EMBL/GenBank/DDBJ whole genome shotgun (WGS) entry which is preliminary data.</text>
</comment>
<dbReference type="Proteomes" id="UP000007148">
    <property type="component" value="Unassembled WGS sequence"/>
</dbReference>
<accession>G4THQ9</accession>
<dbReference type="InParanoid" id="G4THQ9"/>
<evidence type="ECO:0000313" key="2">
    <source>
        <dbReference type="Proteomes" id="UP000007148"/>
    </source>
</evidence>
<dbReference type="AlphaFoldDB" id="G4THQ9"/>
<name>G4THQ9_SERID</name>
<proteinExistence type="predicted"/>
<reference evidence="1 2" key="1">
    <citation type="journal article" date="2011" name="PLoS Pathog.">
        <title>Endophytic Life Strategies Decoded by Genome and Transcriptome Analyses of the Mutualistic Root Symbiont Piriformospora indica.</title>
        <authorList>
            <person name="Zuccaro A."/>
            <person name="Lahrmann U."/>
            <person name="Guldener U."/>
            <person name="Langen G."/>
            <person name="Pfiffi S."/>
            <person name="Biedenkopf D."/>
            <person name="Wong P."/>
            <person name="Samans B."/>
            <person name="Grimm C."/>
            <person name="Basiewicz M."/>
            <person name="Murat C."/>
            <person name="Martin F."/>
            <person name="Kogel K.H."/>
        </authorList>
    </citation>
    <scope>NUCLEOTIDE SEQUENCE [LARGE SCALE GENOMIC DNA]</scope>
    <source>
        <strain evidence="1 2">DSM 11827</strain>
    </source>
</reference>